<comment type="caution">
    <text evidence="2">The sequence shown here is derived from an EMBL/GenBank/DDBJ whole genome shotgun (WGS) entry which is preliminary data.</text>
</comment>
<protein>
    <submittedName>
        <fullName evidence="2">Uncharacterized protein</fullName>
    </submittedName>
</protein>
<feature type="compositionally biased region" description="Low complexity" evidence="1">
    <location>
        <begin position="185"/>
        <end position="195"/>
    </location>
</feature>
<dbReference type="EMBL" id="LCWV01000012">
    <property type="protein sequence ID" value="PWI69393.1"/>
    <property type="molecule type" value="Genomic_DNA"/>
</dbReference>
<reference evidence="2 3" key="1">
    <citation type="journal article" date="2016" name="Front. Microbiol.">
        <title>Genome and transcriptome sequences reveal the specific parasitism of the nematophagous Purpureocillium lilacinum 36-1.</title>
        <authorList>
            <person name="Xie J."/>
            <person name="Li S."/>
            <person name="Mo C."/>
            <person name="Xiao X."/>
            <person name="Peng D."/>
            <person name="Wang G."/>
            <person name="Xiao Y."/>
        </authorList>
    </citation>
    <scope>NUCLEOTIDE SEQUENCE [LARGE SCALE GENOMIC DNA]</scope>
    <source>
        <strain evidence="2 3">36-1</strain>
    </source>
</reference>
<feature type="compositionally biased region" description="Low complexity" evidence="1">
    <location>
        <begin position="310"/>
        <end position="321"/>
    </location>
</feature>
<feature type="compositionally biased region" description="Low complexity" evidence="1">
    <location>
        <begin position="167"/>
        <end position="178"/>
    </location>
</feature>
<evidence type="ECO:0000313" key="2">
    <source>
        <dbReference type="EMBL" id="PWI69393.1"/>
    </source>
</evidence>
<sequence>MWSGQAIGGSNSHVLLVMSDDDEDARVCPMTDETDGGGRTDGQASHRCLAAPFDLGSSSSSRSEGLSLRDPLRSSWHGVDSIPTCGPTTPTTAGATDHSCAPSRRPPLLVPCFFFSLALHCTRVIREWAKPPAVVDDGDGDAARPPGAGGETRRSIGGRGSRHERAPCSAPASGAAPKSGDEEPQPTAARAAAPPAAAPPLGDAQRPATEVHHRAGSTAQHPPSPRNPLKAAKGTWAMTLRHAPLRPRCSLAPPPSPPPDSALSGPGESGAGEPHRWEKFGTKYFTPSASASLLSSFSFPLLLCAAPADSTSTPKQTTKSPCPEAPAREHPPTETSSIQDAFGRR</sequence>
<gene>
    <name evidence="2" type="ORF">PCL_01040</name>
</gene>
<organism evidence="2 3">
    <name type="scientific">Purpureocillium lilacinum</name>
    <name type="common">Paecilomyces lilacinus</name>
    <dbReference type="NCBI Taxonomy" id="33203"/>
    <lineage>
        <taxon>Eukaryota</taxon>
        <taxon>Fungi</taxon>
        <taxon>Dikarya</taxon>
        <taxon>Ascomycota</taxon>
        <taxon>Pezizomycotina</taxon>
        <taxon>Sordariomycetes</taxon>
        <taxon>Hypocreomycetidae</taxon>
        <taxon>Hypocreales</taxon>
        <taxon>Ophiocordycipitaceae</taxon>
        <taxon>Purpureocillium</taxon>
    </lineage>
</organism>
<dbReference type="AlphaFoldDB" id="A0A2U3E4F2"/>
<proteinExistence type="predicted"/>
<feature type="region of interest" description="Disordered" evidence="1">
    <location>
        <begin position="308"/>
        <end position="345"/>
    </location>
</feature>
<feature type="compositionally biased region" description="Low complexity" evidence="1">
    <location>
        <begin position="83"/>
        <end position="96"/>
    </location>
</feature>
<accession>A0A2U3E4F2</accession>
<feature type="region of interest" description="Disordered" evidence="1">
    <location>
        <begin position="132"/>
        <end position="276"/>
    </location>
</feature>
<evidence type="ECO:0000313" key="3">
    <source>
        <dbReference type="Proteomes" id="UP000245956"/>
    </source>
</evidence>
<dbReference type="Proteomes" id="UP000245956">
    <property type="component" value="Unassembled WGS sequence"/>
</dbReference>
<feature type="region of interest" description="Disordered" evidence="1">
    <location>
        <begin position="79"/>
        <end position="101"/>
    </location>
</feature>
<name>A0A2U3E4F2_PURLI</name>
<evidence type="ECO:0000256" key="1">
    <source>
        <dbReference type="SAM" id="MobiDB-lite"/>
    </source>
</evidence>